<keyword evidence="2" id="KW-0547">Nucleotide-binding</keyword>
<dbReference type="Pfam" id="PF04265">
    <property type="entry name" value="TPK_B1_binding"/>
    <property type="match status" value="1"/>
</dbReference>
<evidence type="ECO:0000256" key="4">
    <source>
        <dbReference type="ARBA" id="ARBA00022840"/>
    </source>
</evidence>
<dbReference type="GO" id="GO:0006772">
    <property type="term" value="P:thiamine metabolic process"/>
    <property type="evidence" value="ECO:0007669"/>
    <property type="project" value="UniProtKB-UniRule"/>
</dbReference>
<proteinExistence type="predicted"/>
<dbReference type="Pfam" id="PF04263">
    <property type="entry name" value="TPK_catalytic"/>
    <property type="match status" value="1"/>
</dbReference>
<dbReference type="RefSeq" id="WP_353892159.1">
    <property type="nucleotide sequence ID" value="NZ_CP159485.1"/>
</dbReference>
<evidence type="ECO:0000313" key="7">
    <source>
        <dbReference type="EMBL" id="XCI27581.1"/>
    </source>
</evidence>
<dbReference type="Gene3D" id="3.40.50.10240">
    <property type="entry name" value="Thiamin pyrophosphokinase, catalytic domain"/>
    <property type="match status" value="1"/>
</dbReference>
<gene>
    <name evidence="7" type="ORF">PRVXH_001486</name>
</gene>
<evidence type="ECO:0000256" key="5">
    <source>
        <dbReference type="NCBIfam" id="TIGR01378"/>
    </source>
</evidence>
<organism evidence="7">
    <name type="scientific">Proteinivorax hydrogeniformans</name>
    <dbReference type="NCBI Taxonomy" id="1826727"/>
    <lineage>
        <taxon>Bacteria</taxon>
        <taxon>Bacillati</taxon>
        <taxon>Bacillota</taxon>
        <taxon>Clostridia</taxon>
        <taxon>Eubacteriales</taxon>
        <taxon>Proteinivoracaceae</taxon>
        <taxon>Proteinivorax</taxon>
    </lineage>
</organism>
<feature type="domain" description="Thiamin pyrophosphokinase thiamin-binding" evidence="6">
    <location>
        <begin position="129"/>
        <end position="191"/>
    </location>
</feature>
<dbReference type="GO" id="GO:0030975">
    <property type="term" value="F:thiamine binding"/>
    <property type="evidence" value="ECO:0007669"/>
    <property type="project" value="InterPro"/>
</dbReference>
<dbReference type="InterPro" id="IPR007371">
    <property type="entry name" value="TPK_catalytic"/>
</dbReference>
<evidence type="ECO:0000256" key="1">
    <source>
        <dbReference type="ARBA" id="ARBA00022679"/>
    </source>
</evidence>
<dbReference type="SUPFAM" id="SSF63999">
    <property type="entry name" value="Thiamin pyrophosphokinase, catalytic domain"/>
    <property type="match status" value="1"/>
</dbReference>
<dbReference type="EC" id="2.7.6.2" evidence="5"/>
<keyword evidence="4" id="KW-0067">ATP-binding</keyword>
<dbReference type="AlphaFoldDB" id="A0AAU8HQT5"/>
<dbReference type="InterPro" id="IPR006282">
    <property type="entry name" value="Thi_PPkinase"/>
</dbReference>
<name>A0AAU8HQT5_9FIRM</name>
<dbReference type="NCBIfam" id="TIGR01378">
    <property type="entry name" value="thi_PPkinase"/>
    <property type="match status" value="1"/>
</dbReference>
<protein>
    <recommendedName>
        <fullName evidence="5">Thiamine diphosphokinase</fullName>
        <ecNumber evidence="5">2.7.6.2</ecNumber>
    </recommendedName>
</protein>
<evidence type="ECO:0000256" key="3">
    <source>
        <dbReference type="ARBA" id="ARBA00022777"/>
    </source>
</evidence>
<dbReference type="InterPro" id="IPR036759">
    <property type="entry name" value="TPK_catalytic_sf"/>
</dbReference>
<dbReference type="GO" id="GO:0016301">
    <property type="term" value="F:kinase activity"/>
    <property type="evidence" value="ECO:0007669"/>
    <property type="project" value="UniProtKB-KW"/>
</dbReference>
<dbReference type="GO" id="GO:0009229">
    <property type="term" value="P:thiamine diphosphate biosynthetic process"/>
    <property type="evidence" value="ECO:0007669"/>
    <property type="project" value="InterPro"/>
</dbReference>
<reference evidence="7" key="1">
    <citation type="journal article" date="2018" name="Antonie Van Leeuwenhoek">
        <title>Proteinivorax hydrogeniformans sp. nov., an anaerobic, haloalkaliphilic bacterium fermenting proteinaceous compounds with high hydrogen production.</title>
        <authorList>
            <person name="Boltyanskaya Y."/>
            <person name="Detkova E."/>
            <person name="Pimenov N."/>
            <person name="Kevbrin V."/>
        </authorList>
    </citation>
    <scope>NUCLEOTIDE SEQUENCE</scope>
    <source>
        <strain evidence="7">Z-710</strain>
    </source>
</reference>
<dbReference type="InterPro" id="IPR007373">
    <property type="entry name" value="Thiamin_PyroPKinase_B1-bd"/>
</dbReference>
<dbReference type="GO" id="GO:0005524">
    <property type="term" value="F:ATP binding"/>
    <property type="evidence" value="ECO:0007669"/>
    <property type="project" value="UniProtKB-KW"/>
</dbReference>
<dbReference type="PANTHER" id="PTHR41299">
    <property type="entry name" value="THIAMINE PYROPHOSPHOKINASE"/>
    <property type="match status" value="1"/>
</dbReference>
<keyword evidence="3" id="KW-0418">Kinase</keyword>
<dbReference type="SMART" id="SM00983">
    <property type="entry name" value="TPK_B1_binding"/>
    <property type="match status" value="1"/>
</dbReference>
<dbReference type="InterPro" id="IPR053149">
    <property type="entry name" value="TPK"/>
</dbReference>
<dbReference type="CDD" id="cd07995">
    <property type="entry name" value="TPK"/>
    <property type="match status" value="1"/>
</dbReference>
<sequence length="197" mass="22200">MIYLFLNGEVPLKSDFFYTQPSKVIAVDGGADKIPESLTEDIIIGDLDSIRAKPKVEVIKHPVDKDKSDFELALEYISKFFSHKKLVVFGLTGGRFDHQLFNLFLLKDYSDSFDIVCETENESIYVTKGNQKIKGCKEKSFSIFPLEDLESLSITGAKYPLENKKVYMGETLTLSNICTSESLNVYSDKVVATIINK</sequence>
<reference evidence="7" key="2">
    <citation type="submission" date="2024-06" db="EMBL/GenBank/DDBJ databases">
        <authorList>
            <person name="Petrova K.O."/>
            <person name="Toshchakov S.V."/>
            <person name="Boltjanskaja Y.V."/>
            <person name="Kevbrin V.V."/>
        </authorList>
    </citation>
    <scope>NUCLEOTIDE SEQUENCE</scope>
    <source>
        <strain evidence="7">Z-710</strain>
    </source>
</reference>
<dbReference type="PANTHER" id="PTHR41299:SF1">
    <property type="entry name" value="THIAMINE PYROPHOSPHOKINASE"/>
    <property type="match status" value="1"/>
</dbReference>
<keyword evidence="1 7" id="KW-0808">Transferase</keyword>
<dbReference type="EMBL" id="CP159485">
    <property type="protein sequence ID" value="XCI27581.1"/>
    <property type="molecule type" value="Genomic_DNA"/>
</dbReference>
<evidence type="ECO:0000259" key="6">
    <source>
        <dbReference type="SMART" id="SM00983"/>
    </source>
</evidence>
<accession>A0AAU8HQT5</accession>
<evidence type="ECO:0000256" key="2">
    <source>
        <dbReference type="ARBA" id="ARBA00022741"/>
    </source>
</evidence>
<dbReference type="GO" id="GO:0004788">
    <property type="term" value="F:thiamine diphosphokinase activity"/>
    <property type="evidence" value="ECO:0007669"/>
    <property type="project" value="UniProtKB-UniRule"/>
</dbReference>